<keyword evidence="3" id="KW-1185">Reference proteome</keyword>
<keyword evidence="1" id="KW-0472">Membrane</keyword>
<keyword evidence="1" id="KW-1133">Transmembrane helix</keyword>
<evidence type="ECO:0000256" key="1">
    <source>
        <dbReference type="SAM" id="Phobius"/>
    </source>
</evidence>
<comment type="caution">
    <text evidence="2">The sequence shown here is derived from an EMBL/GenBank/DDBJ whole genome shotgun (WGS) entry which is preliminary data.</text>
</comment>
<accession>A0ABT2VVA4</accession>
<protein>
    <submittedName>
        <fullName evidence="2">Uncharacterized protein</fullName>
    </submittedName>
</protein>
<dbReference type="Proteomes" id="UP001208114">
    <property type="component" value="Unassembled WGS sequence"/>
</dbReference>
<reference evidence="3" key="1">
    <citation type="submission" date="2023-07" db="EMBL/GenBank/DDBJ databases">
        <title>Chryseobacterium sp. GMJ5 Genome sequencing and assembly.</title>
        <authorList>
            <person name="Jung Y."/>
        </authorList>
    </citation>
    <scope>NUCLEOTIDE SEQUENCE [LARGE SCALE GENOMIC DNA]</scope>
    <source>
        <strain evidence="3">GMJ5</strain>
    </source>
</reference>
<name>A0ABT2VVA4_9FLAO</name>
<sequence>MKRIQNLLILLFFIHIAISVFININSFTYLKLNHRDKNLNSMGKFYIDRLQKINPPYPVKVYANYSGTIRGYAYYSPNIRNIKHVYEFYNGTQKINGLMKTYESDLKFNTMLINLTDIISNKSIREEIAKSLYNNVTYDTDIKELNIKLKVKKFTSLKEYQSVGRRDTVKVFEAYKIVSHE</sequence>
<dbReference type="RefSeq" id="WP_262989766.1">
    <property type="nucleotide sequence ID" value="NZ_JAOTEN010000001.1"/>
</dbReference>
<evidence type="ECO:0000313" key="3">
    <source>
        <dbReference type="Proteomes" id="UP001208114"/>
    </source>
</evidence>
<feature type="transmembrane region" description="Helical" evidence="1">
    <location>
        <begin position="7"/>
        <end position="30"/>
    </location>
</feature>
<gene>
    <name evidence="2" type="ORF">N0B16_05710</name>
</gene>
<organism evidence="2 3">
    <name type="scientific">Chryseobacterium gilvum</name>
    <dbReference type="NCBI Taxonomy" id="2976534"/>
    <lineage>
        <taxon>Bacteria</taxon>
        <taxon>Pseudomonadati</taxon>
        <taxon>Bacteroidota</taxon>
        <taxon>Flavobacteriia</taxon>
        <taxon>Flavobacteriales</taxon>
        <taxon>Weeksellaceae</taxon>
        <taxon>Chryseobacterium group</taxon>
        <taxon>Chryseobacterium</taxon>
    </lineage>
</organism>
<keyword evidence="1" id="KW-0812">Transmembrane</keyword>
<dbReference type="EMBL" id="JAOTEN010000001">
    <property type="protein sequence ID" value="MCU7613927.1"/>
    <property type="molecule type" value="Genomic_DNA"/>
</dbReference>
<proteinExistence type="predicted"/>
<evidence type="ECO:0000313" key="2">
    <source>
        <dbReference type="EMBL" id="MCU7613927.1"/>
    </source>
</evidence>